<dbReference type="FunCoup" id="A0A6P3YYX7">
    <property type="interactions" value="87"/>
</dbReference>
<feature type="transmembrane region" description="Helical" evidence="11">
    <location>
        <begin position="679"/>
        <end position="699"/>
    </location>
</feature>
<evidence type="ECO:0000256" key="11">
    <source>
        <dbReference type="SAM" id="Phobius"/>
    </source>
</evidence>
<keyword evidence="12" id="KW-1185">Reference proteome</keyword>
<dbReference type="GeneID" id="107407276"/>
<dbReference type="KEGG" id="zju:107407276"/>
<dbReference type="GO" id="GO:0071555">
    <property type="term" value="P:cell wall organization"/>
    <property type="evidence" value="ECO:0007669"/>
    <property type="project" value="UniProtKB-KW"/>
</dbReference>
<dbReference type="GO" id="GO:0016760">
    <property type="term" value="F:cellulose synthase (UDP-forming) activity"/>
    <property type="evidence" value="ECO:0007669"/>
    <property type="project" value="InterPro"/>
</dbReference>
<evidence type="ECO:0000256" key="2">
    <source>
        <dbReference type="ARBA" id="ARBA00022676"/>
    </source>
</evidence>
<proteinExistence type="predicted"/>
<dbReference type="GO" id="GO:0016020">
    <property type="term" value="C:membrane"/>
    <property type="evidence" value="ECO:0007669"/>
    <property type="project" value="InterPro"/>
</dbReference>
<name>A0A6P3YYX7_ZIZJJ</name>
<feature type="transmembrane region" description="Helical" evidence="11">
    <location>
        <begin position="741"/>
        <end position="764"/>
    </location>
</feature>
<dbReference type="AlphaFoldDB" id="A0A6P3YYX7"/>
<evidence type="ECO:0000313" key="12">
    <source>
        <dbReference type="Proteomes" id="UP001652623"/>
    </source>
</evidence>
<evidence type="ECO:0000256" key="3">
    <source>
        <dbReference type="ARBA" id="ARBA00022679"/>
    </source>
</evidence>
<feature type="transmembrane region" description="Helical" evidence="11">
    <location>
        <begin position="548"/>
        <end position="569"/>
    </location>
</feature>
<dbReference type="InParanoid" id="A0A6P3YYX7"/>
<keyword evidence="4 11" id="KW-0812">Transmembrane</keyword>
<dbReference type="Gene3D" id="3.90.550.10">
    <property type="entry name" value="Spore Coat Polysaccharide Biosynthesis Protein SpsA, Chain A"/>
    <property type="match status" value="2"/>
</dbReference>
<dbReference type="SUPFAM" id="SSF53448">
    <property type="entry name" value="Nucleotide-diphospho-sugar transferases"/>
    <property type="match status" value="1"/>
</dbReference>
<dbReference type="Pfam" id="PF03552">
    <property type="entry name" value="Cellulose_synt"/>
    <property type="match status" value="2"/>
</dbReference>
<keyword evidence="2" id="KW-0328">Glycosyltransferase</keyword>
<evidence type="ECO:0000256" key="7">
    <source>
        <dbReference type="ARBA" id="ARBA00023316"/>
    </source>
</evidence>
<organism evidence="12 13">
    <name type="scientific">Ziziphus jujuba</name>
    <name type="common">Chinese jujube</name>
    <name type="synonym">Ziziphus sativa</name>
    <dbReference type="NCBI Taxonomy" id="326968"/>
    <lineage>
        <taxon>Eukaryota</taxon>
        <taxon>Viridiplantae</taxon>
        <taxon>Streptophyta</taxon>
        <taxon>Embryophyta</taxon>
        <taxon>Tracheophyta</taxon>
        <taxon>Spermatophyta</taxon>
        <taxon>Magnoliopsida</taxon>
        <taxon>eudicotyledons</taxon>
        <taxon>Gunneridae</taxon>
        <taxon>Pentapetalae</taxon>
        <taxon>rosids</taxon>
        <taxon>fabids</taxon>
        <taxon>Rosales</taxon>
        <taxon>Rhamnaceae</taxon>
        <taxon>Paliureae</taxon>
        <taxon>Ziziphus</taxon>
    </lineage>
</organism>
<dbReference type="InterPro" id="IPR029044">
    <property type="entry name" value="Nucleotide-diphossugar_trans"/>
</dbReference>
<dbReference type="Proteomes" id="UP001652623">
    <property type="component" value="Chromosome 6"/>
</dbReference>
<feature type="binding site" evidence="9">
    <location>
        <position position="168"/>
    </location>
    <ligand>
        <name>UDP-alpha-D-glucose</name>
        <dbReference type="ChEBI" id="CHEBI:58885"/>
    </ligand>
</feature>
<evidence type="ECO:0000256" key="1">
    <source>
        <dbReference type="ARBA" id="ARBA00004127"/>
    </source>
</evidence>
<gene>
    <name evidence="13" type="primary">LOC107407276</name>
</gene>
<feature type="binding site" evidence="10">
    <location>
        <position position="336"/>
    </location>
    <ligand>
        <name>Mn(2+)</name>
        <dbReference type="ChEBI" id="CHEBI:29035"/>
    </ligand>
</feature>
<evidence type="ECO:0000256" key="4">
    <source>
        <dbReference type="ARBA" id="ARBA00022692"/>
    </source>
</evidence>
<evidence type="ECO:0000256" key="6">
    <source>
        <dbReference type="ARBA" id="ARBA00023136"/>
    </source>
</evidence>
<keyword evidence="3" id="KW-0808">Transferase</keyword>
<feature type="transmembrane region" description="Helical" evidence="11">
    <location>
        <begin position="48"/>
        <end position="66"/>
    </location>
</feature>
<feature type="transmembrane region" description="Helical" evidence="11">
    <location>
        <begin position="589"/>
        <end position="609"/>
    </location>
</feature>
<dbReference type="GO" id="GO:0012505">
    <property type="term" value="C:endomembrane system"/>
    <property type="evidence" value="ECO:0007669"/>
    <property type="project" value="UniProtKB-SubCell"/>
</dbReference>
<feature type="transmembrane region" description="Helical" evidence="11">
    <location>
        <begin position="711"/>
        <end position="729"/>
    </location>
</feature>
<dbReference type="InterPro" id="IPR005150">
    <property type="entry name" value="Cellulose_synth"/>
</dbReference>
<accession>A0A6P3YYX7</accession>
<evidence type="ECO:0000256" key="9">
    <source>
        <dbReference type="PIRSR" id="PIRSR605150-2"/>
    </source>
</evidence>
<evidence type="ECO:0000256" key="10">
    <source>
        <dbReference type="PIRSR" id="PIRSR605150-3"/>
    </source>
</evidence>
<keyword evidence="5 11" id="KW-1133">Transmembrane helix</keyword>
<dbReference type="GO" id="GO:0030244">
    <property type="term" value="P:cellulose biosynthetic process"/>
    <property type="evidence" value="ECO:0007669"/>
    <property type="project" value="InterPro"/>
</dbReference>
<sequence length="766" mass="86500">MEGTISPCGAALAKLTAQGKKIKMEARASHAPTLHTVHISRRTAVNGVYAAIYAAAIMALLYHHALTLLHSTTLSSSFFISLCLLISDLVLASMWAMTQTFRMRLVYRNEFPENIKKVAKESEFPALDVFICTADPQKEPAMSVVNTAISVMAYDYPTEKLSVYVSDDGGSALTLFALMEAAKFASHWLPFCRKNNVVERSPEAYFAANHYSSSLKSESQKIKIMYDSMKDRVEKVVERGKVGQAELEHINGGTEVEAFKKYWSEGFTRSQHPSVIEVILQNTQDKDITGHFLPNLIYVSRQKSTTSPHNFKAGALNVLIRVSATMTNAPIFLVLDCDMYSNDPKTPLRQLCYFLGHQAIPNLGFVQFPQRFHGINKNDIYASEYKYIFRLDPKGFDGLAGSNFNGTGCFFHRRALFGSPLSFQPPEIAELEPYNIVKRPIKSQEVLALADRVSSCTYEKHTYWGSKIGFRYGSLVEDYYTSFRLHCGGWTSIFCDPERPAFLGDAPINLVDILNQTKRWSIGLLEVGFSKYSPITFGIRSLGLRMGLAYSNIAFWPTWSIPITIYAFLPQLALIKGFPIFPKVSETWFLLYMFLGLGAYGHNLIIYVLEEGTVQNWWNDQRMWMIRGLSSYLFGLVEYFLKCFGISTQGFNVTSKVVEDEQSKRYEQGIFEFGVPSPIFVPLTMAAILNLVSFFVGIVQIIRGSKLMEELFVQMFIAGYFALNFWPIYDSVFLRSDKGKLPSKTTVLAAFLTWIVYKASGFILRN</sequence>
<feature type="active site" evidence="8">
    <location>
        <position position="168"/>
    </location>
</feature>
<evidence type="ECO:0000256" key="8">
    <source>
        <dbReference type="PIRSR" id="PIRSR605150-1"/>
    </source>
</evidence>
<dbReference type="RefSeq" id="XP_015870023.3">
    <property type="nucleotide sequence ID" value="XM_016014537.4"/>
</dbReference>
<comment type="subcellular location">
    <subcellularLocation>
        <location evidence="1">Endomembrane system</location>
        <topology evidence="1">Multi-pass membrane protein</topology>
    </subcellularLocation>
</comment>
<protein>
    <submittedName>
        <fullName evidence="13">Cellulose synthase-like protein G2</fullName>
    </submittedName>
</protein>
<evidence type="ECO:0000313" key="13">
    <source>
        <dbReference type="RefSeq" id="XP_015870023.3"/>
    </source>
</evidence>
<evidence type="ECO:0000256" key="5">
    <source>
        <dbReference type="ARBA" id="ARBA00022989"/>
    </source>
</evidence>
<feature type="transmembrane region" description="Helical" evidence="11">
    <location>
        <begin position="78"/>
        <end position="98"/>
    </location>
</feature>
<feature type="binding site" evidence="9">
    <location>
        <position position="139"/>
    </location>
    <ligand>
        <name>UDP-alpha-D-glucose</name>
        <dbReference type="ChEBI" id="CHEBI:58885"/>
    </ligand>
</feature>
<dbReference type="PANTHER" id="PTHR13301">
    <property type="entry name" value="X-BOX TRANSCRIPTION FACTOR-RELATED"/>
    <property type="match status" value="1"/>
</dbReference>
<reference evidence="13" key="1">
    <citation type="submission" date="2025-08" db="UniProtKB">
        <authorList>
            <consortium name="RefSeq"/>
        </authorList>
    </citation>
    <scope>IDENTIFICATION</scope>
    <source>
        <tissue evidence="13">Seedling</tissue>
    </source>
</reference>
<feature type="binding site" evidence="10">
    <location>
        <position position="312"/>
    </location>
    <ligand>
        <name>Mn(2+)</name>
        <dbReference type="ChEBI" id="CHEBI:29035"/>
    </ligand>
</feature>
<feature type="transmembrane region" description="Helical" evidence="11">
    <location>
        <begin position="629"/>
        <end position="647"/>
    </location>
</feature>
<feature type="active site" evidence="8">
    <location>
        <position position="478"/>
    </location>
</feature>
<feature type="binding site" evidence="9">
    <location>
        <position position="138"/>
    </location>
    <ligand>
        <name>UDP-alpha-D-glucose</name>
        <dbReference type="ChEBI" id="CHEBI:58885"/>
    </ligand>
</feature>
<keyword evidence="6 11" id="KW-0472">Membrane</keyword>
<keyword evidence="7" id="KW-0961">Cell wall biogenesis/degradation</keyword>